<dbReference type="Gramene" id="KXG38135">
    <property type="protein sequence ID" value="KXG38135"/>
    <property type="gene ID" value="SORBI_3001G185700"/>
</dbReference>
<dbReference type="Proteomes" id="UP000000768">
    <property type="component" value="Chromosome 1"/>
</dbReference>
<evidence type="ECO:0000259" key="1">
    <source>
        <dbReference type="Pfam" id="PF13456"/>
    </source>
</evidence>
<dbReference type="CDD" id="cd06222">
    <property type="entry name" value="RNase_H_like"/>
    <property type="match status" value="1"/>
</dbReference>
<sequence length="165" mass="18139">MHCKDIDIEDPKGKKPLTMSRNHATKAITRQANRIWEPPPLGWVKINVDGSFIKQSGEAGAAAVARDDSGKVIFAAWRSFEHCDSALGIEALASVEGLCLAIHWRLSKVILELDFKVFQVKRECNQVANVIASLARRTKHSVAWWGQAPACAKDHLIADCINAGI</sequence>
<reference evidence="3" key="2">
    <citation type="journal article" date="2018" name="Plant J.">
        <title>The Sorghum bicolor reference genome: improved assembly, gene annotations, a transcriptome atlas, and signatures of genome organization.</title>
        <authorList>
            <person name="McCormick R.F."/>
            <person name="Truong S.K."/>
            <person name="Sreedasyam A."/>
            <person name="Jenkins J."/>
            <person name="Shu S."/>
            <person name="Sims D."/>
            <person name="Kennedy M."/>
            <person name="Amirebrahimi M."/>
            <person name="Weers B.D."/>
            <person name="McKinley B."/>
            <person name="Mattison A."/>
            <person name="Morishige D.T."/>
            <person name="Grimwood J."/>
            <person name="Schmutz J."/>
            <person name="Mullet J.E."/>
        </authorList>
    </citation>
    <scope>NUCLEOTIDE SEQUENCE [LARGE SCALE GENOMIC DNA]</scope>
    <source>
        <strain evidence="3">cv. BTx623</strain>
    </source>
</reference>
<feature type="domain" description="RNase H type-1" evidence="1">
    <location>
        <begin position="47"/>
        <end position="116"/>
    </location>
</feature>
<dbReference type="Pfam" id="PF13456">
    <property type="entry name" value="RVT_3"/>
    <property type="match status" value="1"/>
</dbReference>
<gene>
    <name evidence="2" type="ORF">SORBI_3001G185700</name>
</gene>
<evidence type="ECO:0000313" key="3">
    <source>
        <dbReference type="Proteomes" id="UP000000768"/>
    </source>
</evidence>
<dbReference type="GO" id="GO:0003676">
    <property type="term" value="F:nucleic acid binding"/>
    <property type="evidence" value="ECO:0007669"/>
    <property type="project" value="InterPro"/>
</dbReference>
<evidence type="ECO:0000313" key="2">
    <source>
        <dbReference type="EMBL" id="KXG38135.1"/>
    </source>
</evidence>
<dbReference type="InterPro" id="IPR044730">
    <property type="entry name" value="RNase_H-like_dom_plant"/>
</dbReference>
<dbReference type="PANTHER" id="PTHR47723:SF24">
    <property type="entry name" value="RNASE H TYPE-1 DOMAIN-CONTAINING PROTEIN"/>
    <property type="match status" value="1"/>
</dbReference>
<reference evidence="2 3" key="1">
    <citation type="journal article" date="2009" name="Nature">
        <title>The Sorghum bicolor genome and the diversification of grasses.</title>
        <authorList>
            <person name="Paterson A.H."/>
            <person name="Bowers J.E."/>
            <person name="Bruggmann R."/>
            <person name="Dubchak I."/>
            <person name="Grimwood J."/>
            <person name="Gundlach H."/>
            <person name="Haberer G."/>
            <person name="Hellsten U."/>
            <person name="Mitros T."/>
            <person name="Poliakov A."/>
            <person name="Schmutz J."/>
            <person name="Spannagl M."/>
            <person name="Tang H."/>
            <person name="Wang X."/>
            <person name="Wicker T."/>
            <person name="Bharti A.K."/>
            <person name="Chapman J."/>
            <person name="Feltus F.A."/>
            <person name="Gowik U."/>
            <person name="Grigoriev I.V."/>
            <person name="Lyons E."/>
            <person name="Maher C.A."/>
            <person name="Martis M."/>
            <person name="Narechania A."/>
            <person name="Otillar R.P."/>
            <person name="Penning B.W."/>
            <person name="Salamov A.A."/>
            <person name="Wang Y."/>
            <person name="Zhang L."/>
            <person name="Carpita N.C."/>
            <person name="Freeling M."/>
            <person name="Gingle A.R."/>
            <person name="Hash C.T."/>
            <person name="Keller B."/>
            <person name="Klein P."/>
            <person name="Kresovich S."/>
            <person name="McCann M.C."/>
            <person name="Ming R."/>
            <person name="Peterson D.G."/>
            <person name="Mehboob-ur-Rahman"/>
            <person name="Ware D."/>
            <person name="Westhoff P."/>
            <person name="Mayer K.F."/>
            <person name="Messing J."/>
            <person name="Rokhsar D.S."/>
        </authorList>
    </citation>
    <scope>NUCLEOTIDE SEQUENCE [LARGE SCALE GENOMIC DNA]</scope>
    <source>
        <strain evidence="3">cv. BTx623</strain>
    </source>
</reference>
<dbReference type="Gene3D" id="3.30.420.10">
    <property type="entry name" value="Ribonuclease H-like superfamily/Ribonuclease H"/>
    <property type="match status" value="1"/>
</dbReference>
<dbReference type="InterPro" id="IPR012337">
    <property type="entry name" value="RNaseH-like_sf"/>
</dbReference>
<dbReference type="InterPro" id="IPR002156">
    <property type="entry name" value="RNaseH_domain"/>
</dbReference>
<dbReference type="AlphaFoldDB" id="A0A1B6QJN8"/>
<dbReference type="GO" id="GO:0004523">
    <property type="term" value="F:RNA-DNA hybrid ribonuclease activity"/>
    <property type="evidence" value="ECO:0007669"/>
    <property type="project" value="InterPro"/>
</dbReference>
<keyword evidence="3" id="KW-1185">Reference proteome</keyword>
<accession>A0A1B6QJN8</accession>
<proteinExistence type="predicted"/>
<name>A0A1B6QJN8_SORBI</name>
<organism evidence="2 3">
    <name type="scientific">Sorghum bicolor</name>
    <name type="common">Sorghum</name>
    <name type="synonym">Sorghum vulgare</name>
    <dbReference type="NCBI Taxonomy" id="4558"/>
    <lineage>
        <taxon>Eukaryota</taxon>
        <taxon>Viridiplantae</taxon>
        <taxon>Streptophyta</taxon>
        <taxon>Embryophyta</taxon>
        <taxon>Tracheophyta</taxon>
        <taxon>Spermatophyta</taxon>
        <taxon>Magnoliopsida</taxon>
        <taxon>Liliopsida</taxon>
        <taxon>Poales</taxon>
        <taxon>Poaceae</taxon>
        <taxon>PACMAD clade</taxon>
        <taxon>Panicoideae</taxon>
        <taxon>Andropogonodae</taxon>
        <taxon>Andropogoneae</taxon>
        <taxon>Sorghinae</taxon>
        <taxon>Sorghum</taxon>
    </lineage>
</organism>
<dbReference type="SUPFAM" id="SSF53098">
    <property type="entry name" value="Ribonuclease H-like"/>
    <property type="match status" value="1"/>
</dbReference>
<dbReference type="EMBL" id="CM000760">
    <property type="protein sequence ID" value="KXG38135.1"/>
    <property type="molecule type" value="Genomic_DNA"/>
</dbReference>
<dbReference type="InterPro" id="IPR036397">
    <property type="entry name" value="RNaseH_sf"/>
</dbReference>
<dbReference type="InterPro" id="IPR053151">
    <property type="entry name" value="RNase_H-like"/>
</dbReference>
<dbReference type="OMA" id="EIRHHMG"/>
<dbReference type="InParanoid" id="A0A1B6QJN8"/>
<dbReference type="PANTHER" id="PTHR47723">
    <property type="entry name" value="OS05G0353850 PROTEIN"/>
    <property type="match status" value="1"/>
</dbReference>
<protein>
    <recommendedName>
        <fullName evidence="1">RNase H type-1 domain-containing protein</fullName>
    </recommendedName>
</protein>